<gene>
    <name evidence="2" type="ORF">LshimejAT787_0101690</name>
</gene>
<dbReference type="AlphaFoldDB" id="A0A9P3PCC8"/>
<name>A0A9P3PCC8_LYOSH</name>
<proteinExistence type="predicted"/>
<evidence type="ECO:0000313" key="3">
    <source>
        <dbReference type="Proteomes" id="UP001063166"/>
    </source>
</evidence>
<sequence length="152" mass="15010">MVALLHVLSAALVLASSALANPAASETLHGLLKRQVQGLDPSKIPSKCQTDCNAVTNSVSGCTDISCLCKDSVVQAMGKCLSCGVSLKDSGLDVNTAQNVIDQMVSSCNSAGSPVQSVKVSASGSGNGAMRAGAVSAGAIAVVAFGAIVTMA</sequence>
<organism evidence="2 3">
    <name type="scientific">Lyophyllum shimeji</name>
    <name type="common">Hon-shimeji</name>
    <name type="synonym">Tricholoma shimeji</name>
    <dbReference type="NCBI Taxonomy" id="47721"/>
    <lineage>
        <taxon>Eukaryota</taxon>
        <taxon>Fungi</taxon>
        <taxon>Dikarya</taxon>
        <taxon>Basidiomycota</taxon>
        <taxon>Agaricomycotina</taxon>
        <taxon>Agaricomycetes</taxon>
        <taxon>Agaricomycetidae</taxon>
        <taxon>Agaricales</taxon>
        <taxon>Tricholomatineae</taxon>
        <taxon>Lyophyllaceae</taxon>
        <taxon>Lyophyllum</taxon>
    </lineage>
</organism>
<keyword evidence="1" id="KW-0732">Signal</keyword>
<reference evidence="2" key="1">
    <citation type="submission" date="2022-07" db="EMBL/GenBank/DDBJ databases">
        <title>The genome of Lyophyllum shimeji provides insight into the initial evolution of ectomycorrhizal fungal genome.</title>
        <authorList>
            <person name="Kobayashi Y."/>
            <person name="Shibata T."/>
            <person name="Hirakawa H."/>
            <person name="Shigenobu S."/>
            <person name="Nishiyama T."/>
            <person name="Yamada A."/>
            <person name="Hasebe M."/>
            <person name="Kawaguchi M."/>
        </authorList>
    </citation>
    <scope>NUCLEOTIDE SEQUENCE</scope>
    <source>
        <strain evidence="2">AT787</strain>
    </source>
</reference>
<evidence type="ECO:0008006" key="4">
    <source>
        <dbReference type="Google" id="ProtNLM"/>
    </source>
</evidence>
<accession>A0A9P3PCC8</accession>
<dbReference type="EMBL" id="BRPK01000001">
    <property type="protein sequence ID" value="GLB33285.1"/>
    <property type="molecule type" value="Genomic_DNA"/>
</dbReference>
<evidence type="ECO:0000313" key="2">
    <source>
        <dbReference type="EMBL" id="GLB33285.1"/>
    </source>
</evidence>
<keyword evidence="3" id="KW-1185">Reference proteome</keyword>
<feature type="signal peptide" evidence="1">
    <location>
        <begin position="1"/>
        <end position="20"/>
    </location>
</feature>
<evidence type="ECO:0000256" key="1">
    <source>
        <dbReference type="SAM" id="SignalP"/>
    </source>
</evidence>
<dbReference type="OrthoDB" id="2564568at2759"/>
<feature type="chain" id="PRO_5040336833" description="Extracellular membrane protein CFEM domain-containing protein" evidence="1">
    <location>
        <begin position="21"/>
        <end position="152"/>
    </location>
</feature>
<protein>
    <recommendedName>
        <fullName evidence="4">Extracellular membrane protein CFEM domain-containing protein</fullName>
    </recommendedName>
</protein>
<comment type="caution">
    <text evidence="2">The sequence shown here is derived from an EMBL/GenBank/DDBJ whole genome shotgun (WGS) entry which is preliminary data.</text>
</comment>
<dbReference type="Proteomes" id="UP001063166">
    <property type="component" value="Unassembled WGS sequence"/>
</dbReference>